<dbReference type="Proteomes" id="UP000778757">
    <property type="component" value="Unassembled WGS sequence"/>
</dbReference>
<dbReference type="PROSITE" id="PS50276">
    <property type="entry name" value="PANCREATIC_HORMONE_2"/>
    <property type="match status" value="1"/>
</dbReference>
<accession>A0ABX1HXJ7</accession>
<gene>
    <name evidence="2" type="ORF">EX191_10625</name>
</gene>
<feature type="compositionally biased region" description="Low complexity" evidence="1">
    <location>
        <begin position="119"/>
        <end position="135"/>
    </location>
</feature>
<feature type="region of interest" description="Disordered" evidence="1">
    <location>
        <begin position="104"/>
        <end position="143"/>
    </location>
</feature>
<comment type="caution">
    <text evidence="2">The sequence shown here is derived from an EMBL/GenBank/DDBJ whole genome shotgun (WGS) entry which is preliminary data.</text>
</comment>
<keyword evidence="3" id="KW-1185">Reference proteome</keyword>
<proteinExistence type="predicted"/>
<evidence type="ECO:0000256" key="1">
    <source>
        <dbReference type="SAM" id="MobiDB-lite"/>
    </source>
</evidence>
<protein>
    <submittedName>
        <fullName evidence="2">Uncharacterized protein</fullName>
    </submittedName>
</protein>
<reference evidence="2 3" key="1">
    <citation type="journal article" date="2019" name="Curr. Microbiol.">
        <title>Vibrio chemaguriensis sp. nov., from Sundarbans, Bay of Bengal.</title>
        <authorList>
            <person name="Ghosh A."/>
            <person name="Bhadury P."/>
        </authorList>
    </citation>
    <scope>NUCLEOTIDE SEQUENCE [LARGE SCALE GENOMIC DNA]</scope>
    <source>
        <strain evidence="2 3">Iso1</strain>
    </source>
</reference>
<name>A0ABX1HXJ7_9VIBR</name>
<organism evidence="2 3">
    <name type="scientific">Vibrio chemaguriensis</name>
    <dbReference type="NCBI Taxonomy" id="2527672"/>
    <lineage>
        <taxon>Bacteria</taxon>
        <taxon>Pseudomonadati</taxon>
        <taxon>Pseudomonadota</taxon>
        <taxon>Gammaproteobacteria</taxon>
        <taxon>Vibrionales</taxon>
        <taxon>Vibrionaceae</taxon>
        <taxon>Vibrio</taxon>
    </lineage>
</organism>
<dbReference type="EMBL" id="SHOE01000009">
    <property type="protein sequence ID" value="NKJ68242.1"/>
    <property type="molecule type" value="Genomic_DNA"/>
</dbReference>
<evidence type="ECO:0000313" key="2">
    <source>
        <dbReference type="EMBL" id="NKJ68242.1"/>
    </source>
</evidence>
<dbReference type="RefSeq" id="WP_193447694.1">
    <property type="nucleotide sequence ID" value="NZ_SHOE01000009.1"/>
</dbReference>
<sequence length="143" mass="16189">MTITQLSGLERLDFMDYCSEIQEPERPAKPDESASESEQDNYLVELNKYTKKWFRINFLAQARLVAYGYRDGVEDIDERHKQIMSLMTPEQVETLHYEIASFSGLPVPAQEETAPSDGSETTTSTESATTEDTATQEPTDPKV</sequence>
<evidence type="ECO:0000313" key="3">
    <source>
        <dbReference type="Proteomes" id="UP000778757"/>
    </source>
</evidence>